<dbReference type="EMBL" id="WWEQ01000091">
    <property type="protein sequence ID" value="MYM20890.1"/>
    <property type="molecule type" value="Genomic_DNA"/>
</dbReference>
<name>A0A6N9H9X3_9MICO</name>
<accession>A0A6N9H9X3</accession>
<evidence type="ECO:0000259" key="6">
    <source>
        <dbReference type="PROSITE" id="PS50043"/>
    </source>
</evidence>
<dbReference type="PANTHER" id="PTHR43214:SF24">
    <property type="entry name" value="TRANSCRIPTIONAL REGULATORY PROTEIN NARL-RELATED"/>
    <property type="match status" value="1"/>
</dbReference>
<evidence type="ECO:0000313" key="8">
    <source>
        <dbReference type="EMBL" id="MYM20890.1"/>
    </source>
</evidence>
<gene>
    <name evidence="8" type="ORF">GSY69_13205</name>
</gene>
<keyword evidence="4" id="KW-0804">Transcription</keyword>
<dbReference type="GO" id="GO:0000160">
    <property type="term" value="P:phosphorelay signal transduction system"/>
    <property type="evidence" value="ECO:0007669"/>
    <property type="project" value="InterPro"/>
</dbReference>
<dbReference type="Pfam" id="PF00072">
    <property type="entry name" value="Response_reg"/>
    <property type="match status" value="1"/>
</dbReference>
<dbReference type="InterPro" id="IPR039420">
    <property type="entry name" value="WalR-like"/>
</dbReference>
<dbReference type="Proteomes" id="UP000469215">
    <property type="component" value="Unassembled WGS sequence"/>
</dbReference>
<dbReference type="InterPro" id="IPR000792">
    <property type="entry name" value="Tscrpt_reg_LuxR_C"/>
</dbReference>
<dbReference type="Pfam" id="PF00196">
    <property type="entry name" value="GerE"/>
    <property type="match status" value="1"/>
</dbReference>
<dbReference type="PRINTS" id="PR00038">
    <property type="entry name" value="HTHLUXR"/>
</dbReference>
<evidence type="ECO:0000256" key="4">
    <source>
        <dbReference type="ARBA" id="ARBA00023163"/>
    </source>
</evidence>
<dbReference type="SUPFAM" id="SSF52172">
    <property type="entry name" value="CheY-like"/>
    <property type="match status" value="1"/>
</dbReference>
<evidence type="ECO:0000256" key="2">
    <source>
        <dbReference type="ARBA" id="ARBA00023015"/>
    </source>
</evidence>
<evidence type="ECO:0000256" key="1">
    <source>
        <dbReference type="ARBA" id="ARBA00022553"/>
    </source>
</evidence>
<dbReference type="InterPro" id="IPR011006">
    <property type="entry name" value="CheY-like_superfamily"/>
</dbReference>
<protein>
    <submittedName>
        <fullName evidence="8">Response regulator</fullName>
    </submittedName>
</protein>
<dbReference type="GO" id="GO:0003677">
    <property type="term" value="F:DNA binding"/>
    <property type="evidence" value="ECO:0007669"/>
    <property type="project" value="UniProtKB-KW"/>
</dbReference>
<reference evidence="8 9" key="1">
    <citation type="submission" date="2020-01" db="EMBL/GenBank/DDBJ databases">
        <authorList>
            <person name="Deng T."/>
        </authorList>
    </citation>
    <scope>NUCLEOTIDE SEQUENCE [LARGE SCALE GENOMIC DNA]</scope>
    <source>
        <strain evidence="8 9">5221</strain>
    </source>
</reference>
<dbReference type="AlphaFoldDB" id="A0A6N9H9X3"/>
<dbReference type="SUPFAM" id="SSF46894">
    <property type="entry name" value="C-terminal effector domain of the bipartite response regulators"/>
    <property type="match status" value="1"/>
</dbReference>
<proteinExistence type="predicted"/>
<dbReference type="SMART" id="SM00448">
    <property type="entry name" value="REC"/>
    <property type="match status" value="1"/>
</dbReference>
<dbReference type="PROSITE" id="PS50110">
    <property type="entry name" value="RESPONSE_REGULATORY"/>
    <property type="match status" value="1"/>
</dbReference>
<keyword evidence="2" id="KW-0805">Transcription regulation</keyword>
<keyword evidence="3" id="KW-0238">DNA-binding</keyword>
<dbReference type="RefSeq" id="WP_160954296.1">
    <property type="nucleotide sequence ID" value="NZ_WWEQ01000091.1"/>
</dbReference>
<organism evidence="8 9">
    <name type="scientific">Brevibacterium rongguiense</name>
    <dbReference type="NCBI Taxonomy" id="2695267"/>
    <lineage>
        <taxon>Bacteria</taxon>
        <taxon>Bacillati</taxon>
        <taxon>Actinomycetota</taxon>
        <taxon>Actinomycetes</taxon>
        <taxon>Micrococcales</taxon>
        <taxon>Brevibacteriaceae</taxon>
        <taxon>Brevibacterium</taxon>
    </lineage>
</organism>
<dbReference type="InterPro" id="IPR001789">
    <property type="entry name" value="Sig_transdc_resp-reg_receiver"/>
</dbReference>
<dbReference type="InterPro" id="IPR016032">
    <property type="entry name" value="Sig_transdc_resp-reg_C-effctor"/>
</dbReference>
<keyword evidence="9" id="KW-1185">Reference proteome</keyword>
<sequence length="211" mass="21740">MSPITVLLVDDHPVVRAGLRAVLEASGRVRVAAEASSGAQAQEALAAPAPDGAGFDLVVMDIQMPDGDGIATTAAIRTADGPPVLILTTFETDRLVIDAISAGAAGYILKDAPADELIAAVERAAAGGRAMSATVTERLARRLSNPAVALSRRELEILEAAATGESNREIAASLFISQATVKTHLVHVFDKLGAATRTEAVAKARELGLID</sequence>
<comment type="caution">
    <text evidence="8">The sequence shown here is derived from an EMBL/GenBank/DDBJ whole genome shotgun (WGS) entry which is preliminary data.</text>
</comment>
<feature type="domain" description="Response regulatory" evidence="7">
    <location>
        <begin position="5"/>
        <end position="125"/>
    </location>
</feature>
<dbReference type="CDD" id="cd06170">
    <property type="entry name" value="LuxR_C_like"/>
    <property type="match status" value="1"/>
</dbReference>
<dbReference type="PROSITE" id="PS00622">
    <property type="entry name" value="HTH_LUXR_1"/>
    <property type="match status" value="1"/>
</dbReference>
<dbReference type="PROSITE" id="PS50043">
    <property type="entry name" value="HTH_LUXR_2"/>
    <property type="match status" value="1"/>
</dbReference>
<feature type="domain" description="HTH luxR-type" evidence="6">
    <location>
        <begin position="143"/>
        <end position="208"/>
    </location>
</feature>
<feature type="modified residue" description="4-aspartylphosphate" evidence="5">
    <location>
        <position position="61"/>
    </location>
</feature>
<keyword evidence="1 5" id="KW-0597">Phosphoprotein</keyword>
<dbReference type="Gene3D" id="3.40.50.2300">
    <property type="match status" value="1"/>
</dbReference>
<dbReference type="CDD" id="cd17535">
    <property type="entry name" value="REC_NarL-like"/>
    <property type="match status" value="1"/>
</dbReference>
<dbReference type="InterPro" id="IPR058245">
    <property type="entry name" value="NreC/VraR/RcsB-like_REC"/>
</dbReference>
<dbReference type="PANTHER" id="PTHR43214">
    <property type="entry name" value="TWO-COMPONENT RESPONSE REGULATOR"/>
    <property type="match status" value="1"/>
</dbReference>
<dbReference type="SMART" id="SM00421">
    <property type="entry name" value="HTH_LUXR"/>
    <property type="match status" value="1"/>
</dbReference>
<evidence type="ECO:0000259" key="7">
    <source>
        <dbReference type="PROSITE" id="PS50110"/>
    </source>
</evidence>
<evidence type="ECO:0000256" key="5">
    <source>
        <dbReference type="PROSITE-ProRule" id="PRU00169"/>
    </source>
</evidence>
<dbReference type="GO" id="GO:0006355">
    <property type="term" value="P:regulation of DNA-templated transcription"/>
    <property type="evidence" value="ECO:0007669"/>
    <property type="project" value="InterPro"/>
</dbReference>
<evidence type="ECO:0000256" key="3">
    <source>
        <dbReference type="ARBA" id="ARBA00023125"/>
    </source>
</evidence>
<evidence type="ECO:0000313" key="9">
    <source>
        <dbReference type="Proteomes" id="UP000469215"/>
    </source>
</evidence>